<sequence length="493" mass="54955">MAHGARPNVLLITVDQWAADLMSHAGHAVIETPTIDALARNGRRFTRAYAEVPICIPSRRSLMTGMTARRHGDRVFQPALPMPEAATLASTFRAAGYQAQAVGKLHVYPPRNRIGFDDAMVVEEGRGQLGIVDDYEMFLADKGHPGEQFLHGMSNNEYSWRPWHLPEDCHVTNWVARTTARTIKRRDPTRPSFWFASFTHPHPPLAPLQSYLARYARRTIDGEVVGDWAGEAAPFALRVIQNHYPSLPHEQMQDVKRAYYALCTHIDHQLRVIIGTLREEGILDDTIVAFTSDHGDMLGDHGMFAKRCLLQRSAAIPMILMGTANCQRLKPGTLDDRPAALHDVMPTLLDLCGIATPTSCDGVSLVGEHERDALYGESLEGEQAMRMMVDRRYKLIWYVAGNRVQLFDLERDPRETTDLAADQAHAGIRHDLTEKLITQLYGSDEDLVRNGHLVGLREPPMAAKPNRGLSGQRGLHFPAVPIDPDPSRVVGAS</sequence>
<keyword evidence="5" id="KW-1185">Reference proteome</keyword>
<evidence type="ECO:0000256" key="2">
    <source>
        <dbReference type="SAM" id="MobiDB-lite"/>
    </source>
</evidence>
<dbReference type="OrthoDB" id="9795675at2"/>
<dbReference type="GO" id="GO:0004065">
    <property type="term" value="F:arylsulfatase activity"/>
    <property type="evidence" value="ECO:0007669"/>
    <property type="project" value="TreeGrafter"/>
</dbReference>
<comment type="similarity">
    <text evidence="1">Belongs to the sulfatase family.</text>
</comment>
<comment type="caution">
    <text evidence="4">The sequence shown here is derived from an EMBL/GenBank/DDBJ whole genome shotgun (WGS) entry which is preliminary data.</text>
</comment>
<dbReference type="CDD" id="cd16022">
    <property type="entry name" value="sulfatase_like"/>
    <property type="match status" value="1"/>
</dbReference>
<evidence type="ECO:0000256" key="1">
    <source>
        <dbReference type="ARBA" id="ARBA00008779"/>
    </source>
</evidence>
<accession>A0A0N1F0U0</accession>
<dbReference type="Proteomes" id="UP000037822">
    <property type="component" value="Unassembled WGS sequence"/>
</dbReference>
<gene>
    <name evidence="4" type="ORF">AE618_25750</name>
</gene>
<protein>
    <submittedName>
        <fullName evidence="4">Arylsulfatase</fullName>
    </submittedName>
</protein>
<dbReference type="PANTHER" id="PTHR42693">
    <property type="entry name" value="ARYLSULFATASE FAMILY MEMBER"/>
    <property type="match status" value="1"/>
</dbReference>
<dbReference type="InterPro" id="IPR000917">
    <property type="entry name" value="Sulfatase_N"/>
</dbReference>
<dbReference type="EMBL" id="LGSZ01000085">
    <property type="protein sequence ID" value="KPH74446.1"/>
    <property type="molecule type" value="Genomic_DNA"/>
</dbReference>
<dbReference type="SUPFAM" id="SSF53649">
    <property type="entry name" value="Alkaline phosphatase-like"/>
    <property type="match status" value="1"/>
</dbReference>
<evidence type="ECO:0000313" key="5">
    <source>
        <dbReference type="Proteomes" id="UP000037822"/>
    </source>
</evidence>
<feature type="region of interest" description="Disordered" evidence="2">
    <location>
        <begin position="457"/>
        <end position="493"/>
    </location>
</feature>
<dbReference type="InterPro" id="IPR050738">
    <property type="entry name" value="Sulfatase"/>
</dbReference>
<dbReference type="Gene3D" id="3.40.720.10">
    <property type="entry name" value="Alkaline Phosphatase, subunit A"/>
    <property type="match status" value="1"/>
</dbReference>
<dbReference type="PANTHER" id="PTHR42693:SF33">
    <property type="entry name" value="ARYLSULFATASE"/>
    <property type="match status" value="1"/>
</dbReference>
<reference evidence="4 5" key="1">
    <citation type="submission" date="2015-07" db="EMBL/GenBank/DDBJ databases">
        <title>Whole genome sequencing of Bosea vaviloviae isolated from cave pool.</title>
        <authorList>
            <person name="Tan N.E.H."/>
            <person name="Lee Y.P."/>
            <person name="Gan H.M."/>
            <person name="Barton H."/>
            <person name="Savka M.A."/>
        </authorList>
    </citation>
    <scope>NUCLEOTIDE SEQUENCE [LARGE SCALE GENOMIC DNA]</scope>
    <source>
        <strain evidence="4 5">SD260</strain>
    </source>
</reference>
<dbReference type="AlphaFoldDB" id="A0A0N1F0U0"/>
<dbReference type="PATRIC" id="fig|1526658.3.peg.3526"/>
<evidence type="ECO:0000259" key="3">
    <source>
        <dbReference type="Pfam" id="PF00884"/>
    </source>
</evidence>
<evidence type="ECO:0000313" key="4">
    <source>
        <dbReference type="EMBL" id="KPH74446.1"/>
    </source>
</evidence>
<feature type="domain" description="Sulfatase N-terminal" evidence="3">
    <location>
        <begin position="7"/>
        <end position="354"/>
    </location>
</feature>
<dbReference type="Pfam" id="PF00884">
    <property type="entry name" value="Sulfatase"/>
    <property type="match status" value="1"/>
</dbReference>
<name>A0A0N1F0U0_9HYPH</name>
<dbReference type="InterPro" id="IPR017850">
    <property type="entry name" value="Alkaline_phosphatase_core_sf"/>
</dbReference>
<proteinExistence type="inferred from homology"/>
<dbReference type="RefSeq" id="WP_054211906.1">
    <property type="nucleotide sequence ID" value="NZ_LGSZ01000085.1"/>
</dbReference>
<organism evidence="4 5">
    <name type="scientific">Bosea vaviloviae</name>
    <dbReference type="NCBI Taxonomy" id="1526658"/>
    <lineage>
        <taxon>Bacteria</taxon>
        <taxon>Pseudomonadati</taxon>
        <taxon>Pseudomonadota</taxon>
        <taxon>Alphaproteobacteria</taxon>
        <taxon>Hyphomicrobiales</taxon>
        <taxon>Boseaceae</taxon>
        <taxon>Bosea</taxon>
    </lineage>
</organism>